<proteinExistence type="predicted"/>
<reference evidence="3" key="2">
    <citation type="submission" date="2023-07" db="EMBL/GenBank/DDBJ databases">
        <title>Marinomonas vulgaris A79, complete genome.</title>
        <authorList>
            <person name="Ying J.-J."/>
        </authorList>
    </citation>
    <scope>NUCLEOTIDE SEQUENCE [LARGE SCALE GENOMIC DNA]</scope>
    <source>
        <strain evidence="3">A79</strain>
    </source>
</reference>
<name>A0ABS5HE88_9GAMM</name>
<dbReference type="EMBL" id="JAGSSV010000020">
    <property type="protein sequence ID" value="MBR7889800.1"/>
    <property type="molecule type" value="Genomic_DNA"/>
</dbReference>
<keyword evidence="1" id="KW-0472">Membrane</keyword>
<evidence type="ECO:0008006" key="4">
    <source>
        <dbReference type="Google" id="ProtNLM"/>
    </source>
</evidence>
<sequence>MDDDTLAPFVDALASALIMMVLVAIFFLVQTATSLTASAKLATISDRNIDEEKPLFTPIIYRDVVEYDLEKNTLKYIVNFKLDDVHKDMIKSKMDGAKSLKITVRSNDDKKKSVVNMLSFLRAMSLPAGLDVKTEVLTSNSVLSSLTWEVTQ</sequence>
<evidence type="ECO:0000313" key="3">
    <source>
        <dbReference type="Proteomes" id="UP000679722"/>
    </source>
</evidence>
<organism evidence="2 3">
    <name type="scientific">Marinomonas vulgaris</name>
    <dbReference type="NCBI Taxonomy" id="2823372"/>
    <lineage>
        <taxon>Bacteria</taxon>
        <taxon>Pseudomonadati</taxon>
        <taxon>Pseudomonadota</taxon>
        <taxon>Gammaproteobacteria</taxon>
        <taxon>Oceanospirillales</taxon>
        <taxon>Oceanospirillaceae</taxon>
        <taxon>Marinomonas</taxon>
    </lineage>
</organism>
<dbReference type="RefSeq" id="WP_211537246.1">
    <property type="nucleotide sequence ID" value="NZ_JAGSSV010000020.1"/>
</dbReference>
<protein>
    <recommendedName>
        <fullName evidence="4">Biopolymer transport protein ExbD/TolR</fullName>
    </recommendedName>
</protein>
<accession>A0ABS5HE88</accession>
<gene>
    <name evidence="2" type="ORF">J9B83_12745</name>
</gene>
<comment type="caution">
    <text evidence="2">The sequence shown here is derived from an EMBL/GenBank/DDBJ whole genome shotgun (WGS) entry which is preliminary data.</text>
</comment>
<dbReference type="Proteomes" id="UP000679722">
    <property type="component" value="Unassembled WGS sequence"/>
</dbReference>
<evidence type="ECO:0000313" key="2">
    <source>
        <dbReference type="EMBL" id="MBR7889800.1"/>
    </source>
</evidence>
<reference evidence="2 3" key="1">
    <citation type="submission" date="2021-04" db="EMBL/GenBank/DDBJ databases">
        <authorList>
            <person name="Sun C."/>
        </authorList>
    </citation>
    <scope>NUCLEOTIDE SEQUENCE [LARGE SCALE GENOMIC DNA]</scope>
    <source>
        <strain evidence="2 3">A79</strain>
    </source>
</reference>
<keyword evidence="1" id="KW-1133">Transmembrane helix</keyword>
<keyword evidence="1" id="KW-0812">Transmembrane</keyword>
<keyword evidence="3" id="KW-1185">Reference proteome</keyword>
<feature type="transmembrane region" description="Helical" evidence="1">
    <location>
        <begin position="6"/>
        <end position="29"/>
    </location>
</feature>
<evidence type="ECO:0000256" key="1">
    <source>
        <dbReference type="SAM" id="Phobius"/>
    </source>
</evidence>